<dbReference type="Gene3D" id="1.10.150.240">
    <property type="entry name" value="Putative phosphatase, domain 2"/>
    <property type="match status" value="1"/>
</dbReference>
<organism evidence="2 3">
    <name type="scientific">Acinetobacter pseudolwoffii</name>
    <dbReference type="NCBI Taxonomy" id="2053287"/>
    <lineage>
        <taxon>Bacteria</taxon>
        <taxon>Pseudomonadati</taxon>
        <taxon>Pseudomonadota</taxon>
        <taxon>Gammaproteobacteria</taxon>
        <taxon>Moraxellales</taxon>
        <taxon>Moraxellaceae</taxon>
        <taxon>Acinetobacter</taxon>
    </lineage>
</organism>
<evidence type="ECO:0000313" key="2">
    <source>
        <dbReference type="EMBL" id="ENW86348.1"/>
    </source>
</evidence>
<evidence type="ECO:0008006" key="4">
    <source>
        <dbReference type="Google" id="ProtNLM"/>
    </source>
</evidence>
<name>N9KQV5_9GAMM</name>
<dbReference type="PANTHER" id="PTHR43316:SF3">
    <property type="entry name" value="HALOACID DEHALOGENASE, TYPE II (AFU_ORTHOLOGUE AFUA_2G07750)-RELATED"/>
    <property type="match status" value="1"/>
</dbReference>
<dbReference type="GO" id="GO:0016787">
    <property type="term" value="F:hydrolase activity"/>
    <property type="evidence" value="ECO:0007669"/>
    <property type="project" value="UniProtKB-KW"/>
</dbReference>
<dbReference type="InterPro" id="IPR023198">
    <property type="entry name" value="PGP-like_dom2"/>
</dbReference>
<dbReference type="Gene3D" id="3.40.50.1000">
    <property type="entry name" value="HAD superfamily/HAD-like"/>
    <property type="match status" value="1"/>
</dbReference>
<keyword evidence="3" id="KW-1185">Reference proteome</keyword>
<dbReference type="SFLD" id="SFLDS00003">
    <property type="entry name" value="Haloacid_Dehalogenase"/>
    <property type="match status" value="1"/>
</dbReference>
<evidence type="ECO:0000256" key="1">
    <source>
        <dbReference type="ARBA" id="ARBA00022801"/>
    </source>
</evidence>
<dbReference type="SUPFAM" id="SSF56784">
    <property type="entry name" value="HAD-like"/>
    <property type="match status" value="1"/>
</dbReference>
<keyword evidence="1" id="KW-0378">Hydrolase</keyword>
<dbReference type="InterPro" id="IPR023214">
    <property type="entry name" value="HAD_sf"/>
</dbReference>
<dbReference type="InterPro" id="IPR051540">
    <property type="entry name" value="S-2-haloacid_dehalogenase"/>
</dbReference>
<reference evidence="2 3" key="1">
    <citation type="submission" date="2013-02" db="EMBL/GenBank/DDBJ databases">
        <title>The Genome Sequence of Acinetobacter sp. NIPH 713.</title>
        <authorList>
            <consortium name="The Broad Institute Genome Sequencing Platform"/>
            <consortium name="The Broad Institute Genome Sequencing Center for Infectious Disease"/>
            <person name="Cerqueira G."/>
            <person name="Feldgarden M."/>
            <person name="Courvalin P."/>
            <person name="Perichon B."/>
            <person name="Grillot-Courvalin C."/>
            <person name="Clermont D."/>
            <person name="Rocha E."/>
            <person name="Yoon E.-J."/>
            <person name="Nemec A."/>
            <person name="Walker B."/>
            <person name="Young S.K."/>
            <person name="Zeng Q."/>
            <person name="Gargeya S."/>
            <person name="Fitzgerald M."/>
            <person name="Haas B."/>
            <person name="Abouelleil A."/>
            <person name="Alvarado L."/>
            <person name="Arachchi H.M."/>
            <person name="Berlin A.M."/>
            <person name="Chapman S.B."/>
            <person name="Dewar J."/>
            <person name="Goldberg J."/>
            <person name="Griggs A."/>
            <person name="Gujja S."/>
            <person name="Hansen M."/>
            <person name="Howarth C."/>
            <person name="Imamovic A."/>
            <person name="Larimer J."/>
            <person name="McCowan C."/>
            <person name="Murphy C."/>
            <person name="Neiman D."/>
            <person name="Pearson M."/>
            <person name="Priest M."/>
            <person name="Roberts A."/>
            <person name="Saif S."/>
            <person name="Shea T."/>
            <person name="Sisk P."/>
            <person name="Sykes S."/>
            <person name="Wortman J."/>
            <person name="Nusbaum C."/>
            <person name="Birren B."/>
        </authorList>
    </citation>
    <scope>NUCLEOTIDE SEQUENCE [LARGE SCALE GENOMIC DNA]</scope>
    <source>
        <strain evidence="2 3">NIPH 713</strain>
    </source>
</reference>
<dbReference type="HOGENOM" id="CLU_088929_0_0_6"/>
<dbReference type="Proteomes" id="UP000023774">
    <property type="component" value="Unassembled WGS sequence"/>
</dbReference>
<dbReference type="InterPro" id="IPR036412">
    <property type="entry name" value="HAD-like_sf"/>
</dbReference>
<dbReference type="InterPro" id="IPR006439">
    <property type="entry name" value="HAD-SF_hydro_IA"/>
</dbReference>
<dbReference type="EMBL" id="APRJ01000011">
    <property type="protein sequence ID" value="ENW86348.1"/>
    <property type="molecule type" value="Genomic_DNA"/>
</dbReference>
<accession>N9KQV5</accession>
<dbReference type="RefSeq" id="WP_005171196.1">
    <property type="nucleotide sequence ID" value="NZ_KB850035.1"/>
</dbReference>
<dbReference type="AlphaFoldDB" id="N9KQV5"/>
<dbReference type="NCBIfam" id="TIGR01549">
    <property type="entry name" value="HAD-SF-IA-v1"/>
    <property type="match status" value="1"/>
</dbReference>
<protein>
    <recommendedName>
        <fullName evidence="4">Haloacid dehalogenase, type II</fullName>
    </recommendedName>
</protein>
<sequence length="203" mass="23083">MNDFPQVIVFDAFGTLVKIGESRSPYRKLMKWLKDNGRKPGTKDANIIMSNAVDIEQLTKLFGKVIPAPLLNEINDDLQFEVNTIELYEDTVHTLRSLKNLGFKIALCSNLAMPYGERLKTLLPNLFDVVILSYEVGAIKPEHHIYEVIREQLACQMPDMLFIGDNPLLDVEVPITLGMSARLIERNKMQNLREVLSDLLPND</sequence>
<dbReference type="Pfam" id="PF00702">
    <property type="entry name" value="Hydrolase"/>
    <property type="match status" value="1"/>
</dbReference>
<gene>
    <name evidence="2" type="ORF">F906_01402</name>
</gene>
<dbReference type="PATRIC" id="fig|1217709.3.peg.1355"/>
<evidence type="ECO:0000313" key="3">
    <source>
        <dbReference type="Proteomes" id="UP000023774"/>
    </source>
</evidence>
<dbReference type="OrthoDB" id="5699629at2"/>
<comment type="caution">
    <text evidence="2">The sequence shown here is derived from an EMBL/GenBank/DDBJ whole genome shotgun (WGS) entry which is preliminary data.</text>
</comment>
<proteinExistence type="predicted"/>
<dbReference type="SFLD" id="SFLDG01129">
    <property type="entry name" value="C1.5:_HAD__Beta-PGM__Phosphata"/>
    <property type="match status" value="1"/>
</dbReference>
<dbReference type="PANTHER" id="PTHR43316">
    <property type="entry name" value="HYDROLASE, HALOACID DELAHOGENASE-RELATED"/>
    <property type="match status" value="1"/>
</dbReference>